<dbReference type="EMBL" id="JBHSBW010000013">
    <property type="protein sequence ID" value="MFC4212434.1"/>
    <property type="molecule type" value="Genomic_DNA"/>
</dbReference>
<accession>A0ABV8PAX2</accession>
<dbReference type="RefSeq" id="WP_378986403.1">
    <property type="nucleotide sequence ID" value="NZ_JBHSBW010000013.1"/>
</dbReference>
<organism evidence="1 2">
    <name type="scientific">Pedobacter lithocola</name>
    <dbReference type="NCBI Taxonomy" id="1908239"/>
    <lineage>
        <taxon>Bacteria</taxon>
        <taxon>Pseudomonadati</taxon>
        <taxon>Bacteroidota</taxon>
        <taxon>Sphingobacteriia</taxon>
        <taxon>Sphingobacteriales</taxon>
        <taxon>Sphingobacteriaceae</taxon>
        <taxon>Pedobacter</taxon>
    </lineage>
</organism>
<name>A0ABV8PAX2_9SPHI</name>
<evidence type="ECO:0000313" key="1">
    <source>
        <dbReference type="EMBL" id="MFC4212434.1"/>
    </source>
</evidence>
<evidence type="ECO:0000313" key="2">
    <source>
        <dbReference type="Proteomes" id="UP001595789"/>
    </source>
</evidence>
<keyword evidence="2" id="KW-1185">Reference proteome</keyword>
<protein>
    <submittedName>
        <fullName evidence="1">Uncharacterized protein</fullName>
    </submittedName>
</protein>
<comment type="caution">
    <text evidence="1">The sequence shown here is derived from an EMBL/GenBank/DDBJ whole genome shotgun (WGS) entry which is preliminary data.</text>
</comment>
<proteinExistence type="predicted"/>
<gene>
    <name evidence="1" type="ORF">ACFOWA_14640</name>
</gene>
<reference evidence="2" key="1">
    <citation type="journal article" date="2019" name="Int. J. Syst. Evol. Microbiol.">
        <title>The Global Catalogue of Microorganisms (GCM) 10K type strain sequencing project: providing services to taxonomists for standard genome sequencing and annotation.</title>
        <authorList>
            <consortium name="The Broad Institute Genomics Platform"/>
            <consortium name="The Broad Institute Genome Sequencing Center for Infectious Disease"/>
            <person name="Wu L."/>
            <person name="Ma J."/>
        </authorList>
    </citation>
    <scope>NUCLEOTIDE SEQUENCE [LARGE SCALE GENOMIC DNA]</scope>
    <source>
        <strain evidence="2">CCM 8691</strain>
    </source>
</reference>
<dbReference type="Proteomes" id="UP001595789">
    <property type="component" value="Unassembled WGS sequence"/>
</dbReference>
<sequence length="595" mass="68681">MKTGNKEEAPVAMVVDPTAKNEAQAKTAILNFLTQLKVQKIIYVDDRCSINELKEAYIGKLKAHYDNKPQELDFIDWELAKPVFERGINKAWDDKDDEQRRELFLRILTFENNSEELENSVAPLKLKDILKDKIDLLSPTEWVASKNNITAALTADAKVLFLFDIEFGNVPLPDNRDGRDLAVELLQDTAISNFLYCGIFSHLFNISEEYDKRGEYCRSHGLDKERFYTISKKRFQNSSYLPGLAEGIRNTLLINEVELLKKEASKVLRSSFAKSINEINLLTPDSFNHIIQRSSKEEGVWEMNTLIRISNIITSHKALTSLIPAQRRRRINQSLEKIRQVEKIKTGGETPVDKTQVVSLRTKELYIESNILNQLHYPLSNGDIFKIQDKEYLLLVQPCNVALRSNGIRDRKYNLGFLIELETIKRDVYYQYKKGQLATLDVIEDVLLPAESIKIARFSTFQSISLSPLDLAVFNNDGVSRINLSEAENQSMIIQESWKKRYKFLHKEFLEFSEGIKTYKKIRIAKKDVLKNAVFQGPLFSGYKINNENALSRSGKLIEFSIIRLSHYRSPYSDDLLQKFMQYLSRNAFDHDFSN</sequence>